<evidence type="ECO:0000313" key="8">
    <source>
        <dbReference type="Proteomes" id="UP000548304"/>
    </source>
</evidence>
<dbReference type="SMART" id="SM00382">
    <property type="entry name" value="AAA"/>
    <property type="match status" value="1"/>
</dbReference>
<evidence type="ECO:0000259" key="6">
    <source>
        <dbReference type="SMART" id="SM00382"/>
    </source>
</evidence>
<name>A0A852YVZ0_9ACTN</name>
<dbReference type="RefSeq" id="WP_179534712.1">
    <property type="nucleotide sequence ID" value="NZ_JACBYW010000002.1"/>
</dbReference>
<dbReference type="PANTHER" id="PTHR42794:SF1">
    <property type="entry name" value="HEMIN IMPORT ATP-BINDING PROTEIN HMUV"/>
    <property type="match status" value="1"/>
</dbReference>
<evidence type="ECO:0000256" key="4">
    <source>
        <dbReference type="ARBA" id="ARBA00022967"/>
    </source>
</evidence>
<dbReference type="InterPro" id="IPR003439">
    <property type="entry name" value="ABC_transporter-like_ATP-bd"/>
</dbReference>
<dbReference type="GO" id="GO:0016887">
    <property type="term" value="F:ATP hydrolysis activity"/>
    <property type="evidence" value="ECO:0007669"/>
    <property type="project" value="InterPro"/>
</dbReference>
<dbReference type="Proteomes" id="UP000548304">
    <property type="component" value="Unassembled WGS sequence"/>
</dbReference>
<gene>
    <name evidence="7" type="ORF">FHR84_001532</name>
</gene>
<keyword evidence="2" id="KW-0547">Nucleotide-binding</keyword>
<reference evidence="7 8" key="1">
    <citation type="submission" date="2020-07" db="EMBL/GenBank/DDBJ databases">
        <title>Genomic Encyclopedia of Type Strains, Phase III (KMG-III): the genomes of soil and plant-associated and newly described type strains.</title>
        <authorList>
            <person name="Whitman W."/>
        </authorList>
    </citation>
    <scope>NUCLEOTIDE SEQUENCE [LARGE SCALE GENOMIC DNA]</scope>
    <source>
        <strain evidence="7 8">CECT 8576</strain>
    </source>
</reference>
<protein>
    <submittedName>
        <fullName evidence="7">ABC-type transport system involved in cytochrome c biogenesis ATPase subunit</fullName>
    </submittedName>
</protein>
<evidence type="ECO:0000256" key="1">
    <source>
        <dbReference type="ARBA" id="ARBA00022448"/>
    </source>
</evidence>
<keyword evidence="4" id="KW-1278">Translocase</keyword>
<dbReference type="EMBL" id="JACBYW010000002">
    <property type="protein sequence ID" value="NYH78210.1"/>
    <property type="molecule type" value="Genomic_DNA"/>
</dbReference>
<accession>A0A852YVZ0</accession>
<dbReference type="SUPFAM" id="SSF52540">
    <property type="entry name" value="P-loop containing nucleoside triphosphate hydrolases"/>
    <property type="match status" value="1"/>
</dbReference>
<keyword evidence="8" id="KW-1185">Reference proteome</keyword>
<dbReference type="InterPro" id="IPR027417">
    <property type="entry name" value="P-loop_NTPase"/>
</dbReference>
<dbReference type="Pfam" id="PF00005">
    <property type="entry name" value="ABC_tran"/>
    <property type="match status" value="1"/>
</dbReference>
<proteinExistence type="predicted"/>
<sequence length="231" mass="24324">MEIVATGVEVAGPHGPLLEPTSLHIRSGELLLIAGPPGSGRTALALALAGRLRPDKGTVLRNGHAAPSRLRRATAVVDSAGITEPEGAVELSEAVAEGLGLAGRPFGKRAVNRWLSEHGLHRSARKRFEQLAPECRTRVLLDLARVARGTEALILDCPDRHGGDPLSWYTAAHEAATHGYAVVALCAPQTARELNVRPLRIGSDQVPGTEQPTSEHPHTAPTAGTPLRTAP</sequence>
<dbReference type="GO" id="GO:0005524">
    <property type="term" value="F:ATP binding"/>
    <property type="evidence" value="ECO:0007669"/>
    <property type="project" value="UniProtKB-KW"/>
</dbReference>
<feature type="region of interest" description="Disordered" evidence="5">
    <location>
        <begin position="202"/>
        <end position="231"/>
    </location>
</feature>
<comment type="caution">
    <text evidence="7">The sequence shown here is derived from an EMBL/GenBank/DDBJ whole genome shotgun (WGS) entry which is preliminary data.</text>
</comment>
<dbReference type="Gene3D" id="3.40.50.300">
    <property type="entry name" value="P-loop containing nucleotide triphosphate hydrolases"/>
    <property type="match status" value="1"/>
</dbReference>
<feature type="domain" description="AAA+ ATPase" evidence="6">
    <location>
        <begin position="27"/>
        <end position="213"/>
    </location>
</feature>
<evidence type="ECO:0000256" key="5">
    <source>
        <dbReference type="SAM" id="MobiDB-lite"/>
    </source>
</evidence>
<organism evidence="7 8">
    <name type="scientific">Actinopolyspora biskrensis</name>
    <dbReference type="NCBI Taxonomy" id="1470178"/>
    <lineage>
        <taxon>Bacteria</taxon>
        <taxon>Bacillati</taxon>
        <taxon>Actinomycetota</taxon>
        <taxon>Actinomycetes</taxon>
        <taxon>Actinopolysporales</taxon>
        <taxon>Actinopolysporaceae</taxon>
        <taxon>Actinopolyspora</taxon>
    </lineage>
</organism>
<dbReference type="InterPro" id="IPR003593">
    <property type="entry name" value="AAA+_ATPase"/>
</dbReference>
<evidence type="ECO:0000256" key="3">
    <source>
        <dbReference type="ARBA" id="ARBA00022840"/>
    </source>
</evidence>
<dbReference type="PANTHER" id="PTHR42794">
    <property type="entry name" value="HEMIN IMPORT ATP-BINDING PROTEIN HMUV"/>
    <property type="match status" value="1"/>
</dbReference>
<keyword evidence="1" id="KW-0813">Transport</keyword>
<dbReference type="AlphaFoldDB" id="A0A852YVZ0"/>
<evidence type="ECO:0000256" key="2">
    <source>
        <dbReference type="ARBA" id="ARBA00022741"/>
    </source>
</evidence>
<keyword evidence="3" id="KW-0067">ATP-binding</keyword>
<evidence type="ECO:0000313" key="7">
    <source>
        <dbReference type="EMBL" id="NYH78210.1"/>
    </source>
</evidence>